<dbReference type="CDD" id="cd03017">
    <property type="entry name" value="PRX_BCP"/>
    <property type="match status" value="1"/>
</dbReference>
<reference evidence="13" key="1">
    <citation type="submission" date="2022-09" db="EMBL/GenBank/DDBJ databases">
        <title>Haloadaptaus new haloarchaeum isolated from saline soil.</title>
        <authorList>
            <person name="Duran-Viseras A."/>
            <person name="Sanchez-Porro C."/>
            <person name="Ventosa A."/>
        </authorList>
    </citation>
    <scope>NUCLEOTIDE SEQUENCE</scope>
    <source>
        <strain evidence="13">F3-133</strain>
    </source>
</reference>
<dbReference type="GO" id="GO:0005737">
    <property type="term" value="C:cytoplasm"/>
    <property type="evidence" value="ECO:0007669"/>
    <property type="project" value="TreeGrafter"/>
</dbReference>
<organism evidence="13 14">
    <name type="scientific">Halorutilus salinus</name>
    <dbReference type="NCBI Taxonomy" id="2487751"/>
    <lineage>
        <taxon>Archaea</taxon>
        <taxon>Methanobacteriati</taxon>
        <taxon>Methanobacteriota</taxon>
        <taxon>Stenosarchaea group</taxon>
        <taxon>Halobacteria</taxon>
        <taxon>Halorutilales</taxon>
        <taxon>Halorutilaceae</taxon>
        <taxon>Halorutilus</taxon>
    </lineage>
</organism>
<dbReference type="GO" id="GO:0034599">
    <property type="term" value="P:cellular response to oxidative stress"/>
    <property type="evidence" value="ECO:0007669"/>
    <property type="project" value="TreeGrafter"/>
</dbReference>
<gene>
    <name evidence="13" type="ORF">EGH25_06710</name>
</gene>
<evidence type="ECO:0000256" key="8">
    <source>
        <dbReference type="ARBA" id="ARBA00032824"/>
    </source>
</evidence>
<evidence type="ECO:0000256" key="7">
    <source>
        <dbReference type="ARBA" id="ARBA00023284"/>
    </source>
</evidence>
<keyword evidence="4" id="KW-0049">Antioxidant</keyword>
<evidence type="ECO:0000313" key="14">
    <source>
        <dbReference type="Proteomes" id="UP001149411"/>
    </source>
</evidence>
<dbReference type="Gene3D" id="3.40.30.10">
    <property type="entry name" value="Glutaredoxin"/>
    <property type="match status" value="1"/>
</dbReference>
<sequence length="148" mass="15846">MLSKGDEAPDFTVETTQGSFTLSDADGPVVLFFFPKAGSKVCTKEACSFRDSLDAFDGHDATVLGVSTNDDLDRLHGFADENDLDYPLTSDRSGELSERYGLSGFLGLSQKAKRATFVVEDGEVIGVTKGLLSAEKHVDESLEAIGET</sequence>
<dbReference type="Pfam" id="PF00578">
    <property type="entry name" value="AhpC-TSA"/>
    <property type="match status" value="1"/>
</dbReference>
<dbReference type="GO" id="GO:0045454">
    <property type="term" value="P:cell redox homeostasis"/>
    <property type="evidence" value="ECO:0007669"/>
    <property type="project" value="TreeGrafter"/>
</dbReference>
<comment type="catalytic activity">
    <reaction evidence="10">
        <text>a hydroperoxide + [thioredoxin]-dithiol = an alcohol + [thioredoxin]-disulfide + H2O</text>
        <dbReference type="Rhea" id="RHEA:62620"/>
        <dbReference type="Rhea" id="RHEA-COMP:10698"/>
        <dbReference type="Rhea" id="RHEA-COMP:10700"/>
        <dbReference type="ChEBI" id="CHEBI:15377"/>
        <dbReference type="ChEBI" id="CHEBI:29950"/>
        <dbReference type="ChEBI" id="CHEBI:30879"/>
        <dbReference type="ChEBI" id="CHEBI:35924"/>
        <dbReference type="ChEBI" id="CHEBI:50058"/>
        <dbReference type="EC" id="1.11.1.24"/>
    </reaction>
</comment>
<name>A0A9Q4C4K8_9EURY</name>
<dbReference type="SUPFAM" id="SSF52833">
    <property type="entry name" value="Thioredoxin-like"/>
    <property type="match status" value="1"/>
</dbReference>
<evidence type="ECO:0000313" key="13">
    <source>
        <dbReference type="EMBL" id="MCX2819041.1"/>
    </source>
</evidence>
<protein>
    <recommendedName>
        <fullName evidence="2">thioredoxin-dependent peroxiredoxin</fullName>
        <ecNumber evidence="2">1.11.1.24</ecNumber>
    </recommendedName>
    <alternativeName>
        <fullName evidence="8">Thioredoxin peroxidase</fullName>
    </alternativeName>
</protein>
<dbReference type="AlphaFoldDB" id="A0A9Q4C4K8"/>
<proteinExistence type="inferred from homology"/>
<keyword evidence="5" id="KW-0560">Oxidoreductase</keyword>
<evidence type="ECO:0000256" key="3">
    <source>
        <dbReference type="ARBA" id="ARBA00022559"/>
    </source>
</evidence>
<accession>A0A9Q4C4K8</accession>
<keyword evidence="3" id="KW-0575">Peroxidase</keyword>
<dbReference type="InterPro" id="IPR050924">
    <property type="entry name" value="Peroxiredoxin_BCP/PrxQ"/>
</dbReference>
<dbReference type="InterPro" id="IPR036249">
    <property type="entry name" value="Thioredoxin-like_sf"/>
</dbReference>
<evidence type="ECO:0000256" key="4">
    <source>
        <dbReference type="ARBA" id="ARBA00022862"/>
    </source>
</evidence>
<dbReference type="PROSITE" id="PS51352">
    <property type="entry name" value="THIOREDOXIN_2"/>
    <property type="match status" value="1"/>
</dbReference>
<dbReference type="PANTHER" id="PTHR42801">
    <property type="entry name" value="THIOREDOXIN-DEPENDENT PEROXIDE REDUCTASE"/>
    <property type="match status" value="1"/>
</dbReference>
<evidence type="ECO:0000256" key="9">
    <source>
        <dbReference type="ARBA" id="ARBA00038489"/>
    </source>
</evidence>
<comment type="subunit">
    <text evidence="1">Monomer.</text>
</comment>
<dbReference type="PIRSF" id="PIRSF000239">
    <property type="entry name" value="AHPC"/>
    <property type="match status" value="1"/>
</dbReference>
<dbReference type="InterPro" id="IPR000866">
    <property type="entry name" value="AhpC/TSA"/>
</dbReference>
<comment type="caution">
    <text evidence="13">The sequence shown here is derived from an EMBL/GenBank/DDBJ whole genome shotgun (WGS) entry which is preliminary data.</text>
</comment>
<feature type="domain" description="Thioredoxin" evidence="12">
    <location>
        <begin position="2"/>
        <end position="148"/>
    </location>
</feature>
<dbReference type="InterPro" id="IPR024706">
    <property type="entry name" value="Peroxiredoxin_AhpC-typ"/>
</dbReference>
<evidence type="ECO:0000256" key="10">
    <source>
        <dbReference type="ARBA" id="ARBA00049091"/>
    </source>
</evidence>
<evidence type="ECO:0000256" key="2">
    <source>
        <dbReference type="ARBA" id="ARBA00013017"/>
    </source>
</evidence>
<dbReference type="GO" id="GO:0008379">
    <property type="term" value="F:thioredoxin peroxidase activity"/>
    <property type="evidence" value="ECO:0007669"/>
    <property type="project" value="TreeGrafter"/>
</dbReference>
<comment type="similarity">
    <text evidence="9">Belongs to the peroxiredoxin family. BCP/PrxQ subfamily.</text>
</comment>
<keyword evidence="14" id="KW-1185">Reference proteome</keyword>
<keyword evidence="6" id="KW-1015">Disulfide bond</keyword>
<evidence type="ECO:0000256" key="6">
    <source>
        <dbReference type="ARBA" id="ARBA00023157"/>
    </source>
</evidence>
<feature type="active site" description="Cysteine sulfenic acid (-SOH) intermediate; for peroxidase activity" evidence="11">
    <location>
        <position position="42"/>
    </location>
</feature>
<dbReference type="PANTHER" id="PTHR42801:SF4">
    <property type="entry name" value="AHPC_TSA FAMILY PROTEIN"/>
    <property type="match status" value="1"/>
</dbReference>
<dbReference type="InterPro" id="IPR013766">
    <property type="entry name" value="Thioredoxin_domain"/>
</dbReference>
<dbReference type="EC" id="1.11.1.24" evidence="2"/>
<evidence type="ECO:0000256" key="5">
    <source>
        <dbReference type="ARBA" id="ARBA00023002"/>
    </source>
</evidence>
<dbReference type="RefSeq" id="WP_266086958.1">
    <property type="nucleotide sequence ID" value="NZ_RKLV01000005.1"/>
</dbReference>
<keyword evidence="7" id="KW-0676">Redox-active center</keyword>
<evidence type="ECO:0000256" key="11">
    <source>
        <dbReference type="PIRSR" id="PIRSR000239-1"/>
    </source>
</evidence>
<evidence type="ECO:0000256" key="1">
    <source>
        <dbReference type="ARBA" id="ARBA00011245"/>
    </source>
</evidence>
<evidence type="ECO:0000259" key="12">
    <source>
        <dbReference type="PROSITE" id="PS51352"/>
    </source>
</evidence>
<dbReference type="EMBL" id="RKLV01000005">
    <property type="protein sequence ID" value="MCX2819041.1"/>
    <property type="molecule type" value="Genomic_DNA"/>
</dbReference>
<dbReference type="Proteomes" id="UP001149411">
    <property type="component" value="Unassembled WGS sequence"/>
</dbReference>